<keyword evidence="1" id="KW-0812">Transmembrane</keyword>
<keyword evidence="3" id="KW-1185">Reference proteome</keyword>
<accession>A0A8U0A6L7</accession>
<keyword evidence="1" id="KW-0472">Membrane</keyword>
<reference evidence="2" key="1">
    <citation type="submission" date="2022-04" db="EMBL/GenBank/DDBJ databases">
        <title>Halocatena sp. nov., isolated from a salt lake.</title>
        <authorList>
            <person name="Cui H.-L."/>
        </authorList>
    </citation>
    <scope>NUCLEOTIDE SEQUENCE</scope>
    <source>
        <strain evidence="2">AD-1</strain>
        <plasmid evidence="2">unnamed2</plasmid>
    </source>
</reference>
<dbReference type="Proteomes" id="UP000831768">
    <property type="component" value="Plasmid unnamed2"/>
</dbReference>
<feature type="transmembrane region" description="Helical" evidence="1">
    <location>
        <begin position="49"/>
        <end position="73"/>
    </location>
</feature>
<evidence type="ECO:0000313" key="2">
    <source>
        <dbReference type="EMBL" id="UPM44775.1"/>
    </source>
</evidence>
<proteinExistence type="predicted"/>
<sequence>MSMDDILDVMDTVEDSELEGVFVWLLRLIGLLAILGGFGLWLGTDMGLLVLPLVLIVGGLILLLIPGLLLTLAELGGEG</sequence>
<protein>
    <submittedName>
        <fullName evidence="2">Uncharacterized protein</fullName>
    </submittedName>
</protein>
<geneLocation type="plasmid" evidence="2 3">
    <name>unnamed2</name>
</geneLocation>
<feature type="transmembrane region" description="Helical" evidence="1">
    <location>
        <begin position="20"/>
        <end position="42"/>
    </location>
</feature>
<dbReference type="EMBL" id="CP096021">
    <property type="protein sequence ID" value="UPM44775.1"/>
    <property type="molecule type" value="Genomic_DNA"/>
</dbReference>
<dbReference type="AlphaFoldDB" id="A0A8U0A6L7"/>
<name>A0A8U0A6L7_9EURY</name>
<dbReference type="KEGG" id="haad:MW046_15355"/>
<evidence type="ECO:0000256" key="1">
    <source>
        <dbReference type="SAM" id="Phobius"/>
    </source>
</evidence>
<evidence type="ECO:0000313" key="3">
    <source>
        <dbReference type="Proteomes" id="UP000831768"/>
    </source>
</evidence>
<gene>
    <name evidence="2" type="ORF">MW046_15355</name>
</gene>
<organism evidence="2 3">
    <name type="scientific">Halocatena salina</name>
    <dbReference type="NCBI Taxonomy" id="2934340"/>
    <lineage>
        <taxon>Archaea</taxon>
        <taxon>Methanobacteriati</taxon>
        <taxon>Methanobacteriota</taxon>
        <taxon>Stenosarchaea group</taxon>
        <taxon>Halobacteria</taxon>
        <taxon>Halobacteriales</taxon>
        <taxon>Natronomonadaceae</taxon>
        <taxon>Halocatena</taxon>
    </lineage>
</organism>
<keyword evidence="1" id="KW-1133">Transmembrane helix</keyword>
<keyword evidence="2" id="KW-0614">Plasmid</keyword>